<evidence type="ECO:0000256" key="1">
    <source>
        <dbReference type="SAM" id="MobiDB-lite"/>
    </source>
</evidence>
<dbReference type="Proteomes" id="UP000620124">
    <property type="component" value="Unassembled WGS sequence"/>
</dbReference>
<dbReference type="OrthoDB" id="2956417at2759"/>
<reference evidence="2" key="1">
    <citation type="submission" date="2020-05" db="EMBL/GenBank/DDBJ databases">
        <title>Mycena genomes resolve the evolution of fungal bioluminescence.</title>
        <authorList>
            <person name="Tsai I.J."/>
        </authorList>
    </citation>
    <scope>NUCLEOTIDE SEQUENCE</scope>
    <source>
        <strain evidence="2">CCC161011</strain>
    </source>
</reference>
<organism evidence="2 3">
    <name type="scientific">Mycena venus</name>
    <dbReference type="NCBI Taxonomy" id="2733690"/>
    <lineage>
        <taxon>Eukaryota</taxon>
        <taxon>Fungi</taxon>
        <taxon>Dikarya</taxon>
        <taxon>Basidiomycota</taxon>
        <taxon>Agaricomycotina</taxon>
        <taxon>Agaricomycetes</taxon>
        <taxon>Agaricomycetidae</taxon>
        <taxon>Agaricales</taxon>
        <taxon>Marasmiineae</taxon>
        <taxon>Mycenaceae</taxon>
        <taxon>Mycena</taxon>
    </lineage>
</organism>
<evidence type="ECO:0000313" key="3">
    <source>
        <dbReference type="Proteomes" id="UP000620124"/>
    </source>
</evidence>
<dbReference type="AlphaFoldDB" id="A0A8H7CFV0"/>
<protein>
    <submittedName>
        <fullName evidence="2">Uncharacterized protein</fullName>
    </submittedName>
</protein>
<evidence type="ECO:0000313" key="2">
    <source>
        <dbReference type="EMBL" id="KAF7334407.1"/>
    </source>
</evidence>
<sequence>MLFAASGVRDTRPLPKRRRLNPAVVSMPLIAVTEPSPSKPAPKNTPAAICTSCHRAATTNPVLLCPRCTAPTCTVCSRTCTARMPSSPATAHSTCAKSYATTMNASRERTSVVSGREWGAAGSCAVSVALSLHRRARLCATTANAARRGFRYLSPFEHPHHLHPPSYAYKYSSHPRIALISCIFHPNVIFLSQISNCIIFLALPLTNSVSQTLASEPESAASHPSQRALHLASELGDAWEARRNEEKECERHSGFYLPQRAIVVRQPVIHPRSTRFGYAFASDLGAAPRCLLLAKQIVNVSPSSKSNFRTFNPLSPHCLLRLNSNLAPSPHVQVSKLRS</sequence>
<proteinExistence type="predicted"/>
<dbReference type="EMBL" id="JACAZI010000026">
    <property type="protein sequence ID" value="KAF7334407.1"/>
    <property type="molecule type" value="Genomic_DNA"/>
</dbReference>
<accession>A0A8H7CFV0</accession>
<keyword evidence="3" id="KW-1185">Reference proteome</keyword>
<feature type="region of interest" description="Disordered" evidence="1">
    <location>
        <begin position="1"/>
        <end position="20"/>
    </location>
</feature>
<comment type="caution">
    <text evidence="2">The sequence shown here is derived from an EMBL/GenBank/DDBJ whole genome shotgun (WGS) entry which is preliminary data.</text>
</comment>
<gene>
    <name evidence="2" type="ORF">MVEN_02269900</name>
</gene>
<name>A0A8H7CFV0_9AGAR</name>